<evidence type="ECO:0000256" key="3">
    <source>
        <dbReference type="ARBA" id="ARBA00048782"/>
    </source>
</evidence>
<dbReference type="InterPro" id="IPR002569">
    <property type="entry name" value="Met_Sox_Rdtase_MsrA_dom"/>
</dbReference>
<dbReference type="PANTHER" id="PTHR42799:SF2">
    <property type="entry name" value="MITOCHONDRIAL PEPTIDE METHIONINE SULFOXIDE REDUCTASE"/>
    <property type="match status" value="1"/>
</dbReference>
<organism evidence="6 7">
    <name type="scientific">Boudabousia tangfeifanii</name>
    <dbReference type="NCBI Taxonomy" id="1912795"/>
    <lineage>
        <taxon>Bacteria</taxon>
        <taxon>Bacillati</taxon>
        <taxon>Actinomycetota</taxon>
        <taxon>Actinomycetes</taxon>
        <taxon>Actinomycetales</taxon>
        <taxon>Actinomycetaceae</taxon>
        <taxon>Boudabousia</taxon>
    </lineage>
</organism>
<gene>
    <name evidence="4" type="primary">msrA</name>
    <name evidence="6" type="ORF">BK816_06275</name>
</gene>
<sequence>MSTEKLYLAMGCFWGVEKAAKLLPGVHNTEVGYMGGHAENPTYTQVCTGLTGHAETVELEIDSDQIDTALQFFFENHDPTQVDGQGNDLGTQYRSVIFTSTKAAYEAALKWRQQAQEKLTAAGYGPVTTTIYGPNELPAFWPAEEYHQDYLAKNPGGYCPVHATGIKCG</sequence>
<dbReference type="Proteomes" id="UP000176288">
    <property type="component" value="Chromosome"/>
</dbReference>
<dbReference type="STRING" id="1912795.BK816_06275"/>
<dbReference type="InterPro" id="IPR050162">
    <property type="entry name" value="MsrA_MetSO_reductase"/>
</dbReference>
<evidence type="ECO:0000259" key="5">
    <source>
        <dbReference type="Pfam" id="PF01625"/>
    </source>
</evidence>
<dbReference type="InterPro" id="IPR036509">
    <property type="entry name" value="Met_Sox_Rdtase_MsrA_sf"/>
</dbReference>
<evidence type="ECO:0000256" key="1">
    <source>
        <dbReference type="ARBA" id="ARBA00023002"/>
    </source>
</evidence>
<feature type="domain" description="Peptide methionine sulphoxide reductase MsrA" evidence="5">
    <location>
        <begin position="6"/>
        <end position="159"/>
    </location>
</feature>
<comment type="similarity">
    <text evidence="4">Belongs to the MsrA Met sulfoxide reductase family.</text>
</comment>
<dbReference type="Pfam" id="PF01625">
    <property type="entry name" value="PMSR"/>
    <property type="match status" value="1"/>
</dbReference>
<name>A0A1D9MKV4_9ACTO</name>
<protein>
    <recommendedName>
        <fullName evidence="4">Peptide methionine sulfoxide reductase MsrA</fullName>
        <shortName evidence="4">Protein-methionine-S-oxide reductase</shortName>
        <ecNumber evidence="4">1.8.4.11</ecNumber>
    </recommendedName>
    <alternativeName>
        <fullName evidence="4">Peptide-methionine (S)-S-oxide reductase</fullName>
        <shortName evidence="4">Peptide Met(O) reductase</shortName>
    </alternativeName>
</protein>
<dbReference type="GO" id="GO:0033744">
    <property type="term" value="F:L-methionine:thioredoxin-disulfide S-oxidoreductase activity"/>
    <property type="evidence" value="ECO:0007669"/>
    <property type="project" value="RHEA"/>
</dbReference>
<dbReference type="Gene3D" id="3.30.1060.10">
    <property type="entry name" value="Peptide methionine sulphoxide reductase MsrA"/>
    <property type="match status" value="1"/>
</dbReference>
<dbReference type="NCBIfam" id="TIGR00401">
    <property type="entry name" value="msrA"/>
    <property type="match status" value="1"/>
</dbReference>
<dbReference type="OrthoDB" id="4174719at2"/>
<dbReference type="EC" id="1.8.4.11" evidence="4"/>
<comment type="function">
    <text evidence="4">Has an important function as a repair enzyme for proteins that have been inactivated by oxidation. Catalyzes the reversible oxidation-reduction of methionine sulfoxide in proteins to methionine.</text>
</comment>
<keyword evidence="1 4" id="KW-0560">Oxidoreductase</keyword>
<dbReference type="GO" id="GO:0034599">
    <property type="term" value="P:cellular response to oxidative stress"/>
    <property type="evidence" value="ECO:0007669"/>
    <property type="project" value="TreeGrafter"/>
</dbReference>
<reference evidence="6 7" key="1">
    <citation type="submission" date="2016-10" db="EMBL/GenBank/DDBJ databases">
        <title>Actinomyces aegypiusis sp. nov., isolated from the Aegypius monachus in Qinghai Tibet Plateau China.</title>
        <authorList>
            <person name="Wang Y."/>
        </authorList>
    </citation>
    <scope>NUCLEOTIDE SEQUENCE [LARGE SCALE GENOMIC DNA]</scope>
    <source>
        <strain evidence="6 7">VUL4_3</strain>
    </source>
</reference>
<keyword evidence="7" id="KW-1185">Reference proteome</keyword>
<dbReference type="KEGG" id="avu:BK816_06275"/>
<dbReference type="SUPFAM" id="SSF55068">
    <property type="entry name" value="Peptide methionine sulfoxide reductase"/>
    <property type="match status" value="1"/>
</dbReference>
<proteinExistence type="inferred from homology"/>
<evidence type="ECO:0000313" key="6">
    <source>
        <dbReference type="EMBL" id="AOZ72944.1"/>
    </source>
</evidence>
<dbReference type="PANTHER" id="PTHR42799">
    <property type="entry name" value="MITOCHONDRIAL PEPTIDE METHIONINE SULFOXIDE REDUCTASE"/>
    <property type="match status" value="1"/>
</dbReference>
<evidence type="ECO:0000313" key="7">
    <source>
        <dbReference type="Proteomes" id="UP000176288"/>
    </source>
</evidence>
<dbReference type="AlphaFoldDB" id="A0A1D9MKV4"/>
<comment type="catalytic activity">
    <reaction evidence="2 4">
        <text>L-methionyl-[protein] + [thioredoxin]-disulfide + H2O = L-methionyl-(S)-S-oxide-[protein] + [thioredoxin]-dithiol</text>
        <dbReference type="Rhea" id="RHEA:14217"/>
        <dbReference type="Rhea" id="RHEA-COMP:10698"/>
        <dbReference type="Rhea" id="RHEA-COMP:10700"/>
        <dbReference type="Rhea" id="RHEA-COMP:12313"/>
        <dbReference type="Rhea" id="RHEA-COMP:12315"/>
        <dbReference type="ChEBI" id="CHEBI:15377"/>
        <dbReference type="ChEBI" id="CHEBI:16044"/>
        <dbReference type="ChEBI" id="CHEBI:29950"/>
        <dbReference type="ChEBI" id="CHEBI:44120"/>
        <dbReference type="ChEBI" id="CHEBI:50058"/>
        <dbReference type="EC" id="1.8.4.11"/>
    </reaction>
</comment>
<dbReference type="RefSeq" id="WP_071164409.1">
    <property type="nucleotide sequence ID" value="NZ_CP017812.1"/>
</dbReference>
<dbReference type="GO" id="GO:0005737">
    <property type="term" value="C:cytoplasm"/>
    <property type="evidence" value="ECO:0007669"/>
    <property type="project" value="TreeGrafter"/>
</dbReference>
<dbReference type="EMBL" id="CP017812">
    <property type="protein sequence ID" value="AOZ72944.1"/>
    <property type="molecule type" value="Genomic_DNA"/>
</dbReference>
<comment type="catalytic activity">
    <reaction evidence="3 4">
        <text>[thioredoxin]-disulfide + L-methionine + H2O = L-methionine (S)-S-oxide + [thioredoxin]-dithiol</text>
        <dbReference type="Rhea" id="RHEA:19993"/>
        <dbReference type="Rhea" id="RHEA-COMP:10698"/>
        <dbReference type="Rhea" id="RHEA-COMP:10700"/>
        <dbReference type="ChEBI" id="CHEBI:15377"/>
        <dbReference type="ChEBI" id="CHEBI:29950"/>
        <dbReference type="ChEBI" id="CHEBI:50058"/>
        <dbReference type="ChEBI" id="CHEBI:57844"/>
        <dbReference type="ChEBI" id="CHEBI:58772"/>
        <dbReference type="EC" id="1.8.4.11"/>
    </reaction>
</comment>
<evidence type="ECO:0000256" key="2">
    <source>
        <dbReference type="ARBA" id="ARBA00047806"/>
    </source>
</evidence>
<feature type="active site" evidence="4">
    <location>
        <position position="12"/>
    </location>
</feature>
<evidence type="ECO:0000256" key="4">
    <source>
        <dbReference type="HAMAP-Rule" id="MF_01401"/>
    </source>
</evidence>
<dbReference type="HAMAP" id="MF_01401">
    <property type="entry name" value="MsrA"/>
    <property type="match status" value="1"/>
</dbReference>
<dbReference type="GO" id="GO:0008113">
    <property type="term" value="F:peptide-methionine (S)-S-oxide reductase activity"/>
    <property type="evidence" value="ECO:0007669"/>
    <property type="project" value="UniProtKB-UniRule"/>
</dbReference>
<accession>A0A1D9MKV4</accession>